<comment type="caution">
    <text evidence="9">The sequence shown here is derived from an EMBL/GenBank/DDBJ whole genome shotgun (WGS) entry which is preliminary data.</text>
</comment>
<dbReference type="CDD" id="cd00082">
    <property type="entry name" value="HisKA"/>
    <property type="match status" value="1"/>
</dbReference>
<feature type="domain" description="Histidine kinase" evidence="7">
    <location>
        <begin position="93"/>
        <end position="307"/>
    </location>
</feature>
<dbReference type="InterPro" id="IPR036890">
    <property type="entry name" value="HATPase_C_sf"/>
</dbReference>
<gene>
    <name evidence="9" type="ORF">HL667_04910</name>
</gene>
<dbReference type="SMART" id="SM00388">
    <property type="entry name" value="HisKA"/>
    <property type="match status" value="1"/>
</dbReference>
<dbReference type="Gene3D" id="3.30.565.10">
    <property type="entry name" value="Histidine kinase-like ATPase, C-terminal domain"/>
    <property type="match status" value="1"/>
</dbReference>
<dbReference type="EC" id="2.7.13.3" evidence="2"/>
<sequence length="450" mass="48782">MTGAGSPDDLQREAAKLRKINAALMSRVERSMDQQFNAFSLFETAIALDHQVRERTRQLRDALHSIETANKDLFRAKQQAEAASSLKSSVLISVTHDLLQPLNAARLTLSTLADEVSSDRGTAMVGQVDHSLATLEDLLRSLLEIAKLDAGALRPDMRPILLSSLFEPLEREFAPIAARRGLSLRICPCSVAVVSDAMMLRRILQNLLANALRYTRQGGVVMGCRRGPGADRVRIEVYDTGPGIPGPQQEAIFLEFQRGQPSAEDQAGFGLGLSIVRRFANALNHEVGLASRMDHGSTFRLALDRADPAAVLPDPHPAEHVEHDFGGLEGAKILLIENDLATADAMVSLLEKWGCDVVATVSTTDALLRLSALGAIPETIIADLHLEGDESGLAAIRDIRQFLGREVPAMIVTADYSDDAAREASQSGLEILTKPVRPAELRALLSFLLS</sequence>
<evidence type="ECO:0000256" key="3">
    <source>
        <dbReference type="ARBA" id="ARBA00022553"/>
    </source>
</evidence>
<reference evidence="9" key="1">
    <citation type="submission" date="2020-05" db="EMBL/GenBank/DDBJ databases">
        <title>Nod-independent and nitrogen-fixing Bradyrhizobium aeschynomene sp. nov. isolated from nodules of Aeschynomene indica.</title>
        <authorList>
            <person name="Zhang Z."/>
        </authorList>
    </citation>
    <scope>NUCLEOTIDE SEQUENCE</scope>
    <source>
        <strain evidence="9">83012</strain>
    </source>
</reference>
<dbReference type="SUPFAM" id="SSF55874">
    <property type="entry name" value="ATPase domain of HSP90 chaperone/DNA topoisomerase II/histidine kinase"/>
    <property type="match status" value="1"/>
</dbReference>
<dbReference type="Proteomes" id="UP000886476">
    <property type="component" value="Unassembled WGS sequence"/>
</dbReference>
<evidence type="ECO:0000256" key="2">
    <source>
        <dbReference type="ARBA" id="ARBA00012438"/>
    </source>
</evidence>
<evidence type="ECO:0000259" key="7">
    <source>
        <dbReference type="PROSITE" id="PS50109"/>
    </source>
</evidence>
<feature type="modified residue" description="4-aspartylphosphate" evidence="6">
    <location>
        <position position="383"/>
    </location>
</feature>
<dbReference type="PANTHER" id="PTHR43047:SF9">
    <property type="entry name" value="HISTIDINE KINASE"/>
    <property type="match status" value="1"/>
</dbReference>
<evidence type="ECO:0000256" key="1">
    <source>
        <dbReference type="ARBA" id="ARBA00000085"/>
    </source>
</evidence>
<comment type="catalytic activity">
    <reaction evidence="1">
        <text>ATP + protein L-histidine = ADP + protein N-phospho-L-histidine.</text>
        <dbReference type="EC" id="2.7.13.3"/>
    </reaction>
</comment>
<dbReference type="Gene3D" id="1.10.287.130">
    <property type="match status" value="1"/>
</dbReference>
<dbReference type="InterPro" id="IPR036097">
    <property type="entry name" value="HisK_dim/P_sf"/>
</dbReference>
<dbReference type="InterPro" id="IPR001789">
    <property type="entry name" value="Sig_transdc_resp-reg_receiver"/>
</dbReference>
<evidence type="ECO:0000256" key="5">
    <source>
        <dbReference type="ARBA" id="ARBA00022777"/>
    </source>
</evidence>
<keyword evidence="4" id="KW-0808">Transferase</keyword>
<dbReference type="PRINTS" id="PR00344">
    <property type="entry name" value="BCTRLSENSOR"/>
</dbReference>
<dbReference type="PROSITE" id="PS50109">
    <property type="entry name" value="HIS_KIN"/>
    <property type="match status" value="1"/>
</dbReference>
<dbReference type="InterPro" id="IPR011006">
    <property type="entry name" value="CheY-like_superfamily"/>
</dbReference>
<dbReference type="RefSeq" id="WP_172109389.1">
    <property type="nucleotide sequence ID" value="NZ_JABFDN010000001.1"/>
</dbReference>
<evidence type="ECO:0000313" key="10">
    <source>
        <dbReference type="Proteomes" id="UP000886476"/>
    </source>
</evidence>
<keyword evidence="10" id="KW-1185">Reference proteome</keyword>
<keyword evidence="5" id="KW-0418">Kinase</keyword>
<feature type="domain" description="Response regulatory" evidence="8">
    <location>
        <begin position="332"/>
        <end position="449"/>
    </location>
</feature>
<dbReference type="PROSITE" id="PS50110">
    <property type="entry name" value="RESPONSE_REGULATORY"/>
    <property type="match status" value="1"/>
</dbReference>
<dbReference type="InterPro" id="IPR005467">
    <property type="entry name" value="His_kinase_dom"/>
</dbReference>
<keyword evidence="3 6" id="KW-0597">Phosphoprotein</keyword>
<dbReference type="SMART" id="SM00448">
    <property type="entry name" value="REC"/>
    <property type="match status" value="1"/>
</dbReference>
<evidence type="ECO:0000259" key="8">
    <source>
        <dbReference type="PROSITE" id="PS50110"/>
    </source>
</evidence>
<dbReference type="InterPro" id="IPR003594">
    <property type="entry name" value="HATPase_dom"/>
</dbReference>
<dbReference type="Pfam" id="PF00512">
    <property type="entry name" value="HisKA"/>
    <property type="match status" value="1"/>
</dbReference>
<dbReference type="SUPFAM" id="SSF52172">
    <property type="entry name" value="CheY-like"/>
    <property type="match status" value="1"/>
</dbReference>
<dbReference type="PANTHER" id="PTHR43047">
    <property type="entry name" value="TWO-COMPONENT HISTIDINE PROTEIN KINASE"/>
    <property type="match status" value="1"/>
</dbReference>
<dbReference type="Pfam" id="PF02518">
    <property type="entry name" value="HATPase_c"/>
    <property type="match status" value="1"/>
</dbReference>
<evidence type="ECO:0000256" key="6">
    <source>
        <dbReference type="PROSITE-ProRule" id="PRU00169"/>
    </source>
</evidence>
<dbReference type="InterPro" id="IPR003661">
    <property type="entry name" value="HisK_dim/P_dom"/>
</dbReference>
<protein>
    <recommendedName>
        <fullName evidence="2">histidine kinase</fullName>
        <ecNumber evidence="2">2.7.13.3</ecNumber>
    </recommendedName>
</protein>
<dbReference type="Gene3D" id="3.40.50.2300">
    <property type="match status" value="1"/>
</dbReference>
<organism evidence="9 10">
    <name type="scientific">Bradyrhizobium aeschynomenes</name>
    <dbReference type="NCBI Taxonomy" id="2734909"/>
    <lineage>
        <taxon>Bacteria</taxon>
        <taxon>Pseudomonadati</taxon>
        <taxon>Pseudomonadota</taxon>
        <taxon>Alphaproteobacteria</taxon>
        <taxon>Hyphomicrobiales</taxon>
        <taxon>Nitrobacteraceae</taxon>
        <taxon>Bradyrhizobium</taxon>
    </lineage>
</organism>
<accession>A0ABX2C7V2</accession>
<evidence type="ECO:0000313" key="9">
    <source>
        <dbReference type="EMBL" id="NPU64331.1"/>
    </source>
</evidence>
<evidence type="ECO:0000256" key="4">
    <source>
        <dbReference type="ARBA" id="ARBA00022679"/>
    </source>
</evidence>
<proteinExistence type="predicted"/>
<dbReference type="InterPro" id="IPR004358">
    <property type="entry name" value="Sig_transdc_His_kin-like_C"/>
</dbReference>
<dbReference type="EMBL" id="JABFDN010000001">
    <property type="protein sequence ID" value="NPU64331.1"/>
    <property type="molecule type" value="Genomic_DNA"/>
</dbReference>
<dbReference type="Pfam" id="PF00072">
    <property type="entry name" value="Response_reg"/>
    <property type="match status" value="1"/>
</dbReference>
<dbReference type="SUPFAM" id="SSF47384">
    <property type="entry name" value="Homodimeric domain of signal transducing histidine kinase"/>
    <property type="match status" value="1"/>
</dbReference>
<name>A0ABX2C7V2_9BRAD</name>
<dbReference type="SMART" id="SM00387">
    <property type="entry name" value="HATPase_c"/>
    <property type="match status" value="1"/>
</dbReference>